<feature type="compositionally biased region" description="Low complexity" evidence="1">
    <location>
        <begin position="122"/>
        <end position="132"/>
    </location>
</feature>
<keyword evidence="2" id="KW-0732">Signal</keyword>
<evidence type="ECO:0000313" key="3">
    <source>
        <dbReference type="EMBL" id="MDK3071690.1"/>
    </source>
</evidence>
<proteinExistence type="predicted"/>
<dbReference type="RefSeq" id="WP_284483643.1">
    <property type="nucleotide sequence ID" value="NZ_JASNJE010000001.1"/>
</dbReference>
<comment type="caution">
    <text evidence="3">The sequence shown here is derived from an EMBL/GenBank/DDBJ whole genome shotgun (WGS) entry which is preliminary data.</text>
</comment>
<feature type="signal peptide" evidence="2">
    <location>
        <begin position="1"/>
        <end position="20"/>
    </location>
</feature>
<accession>A0ABT7F9P8</accession>
<feature type="chain" id="PRO_5045646891" evidence="2">
    <location>
        <begin position="21"/>
        <end position="755"/>
    </location>
</feature>
<gene>
    <name evidence="3" type="ORF">QO034_01080</name>
</gene>
<evidence type="ECO:0000256" key="1">
    <source>
        <dbReference type="SAM" id="MobiDB-lite"/>
    </source>
</evidence>
<protein>
    <submittedName>
        <fullName evidence="3">Uncharacterized protein</fullName>
    </submittedName>
</protein>
<dbReference type="Proteomes" id="UP001227126">
    <property type="component" value="Unassembled WGS sequence"/>
</dbReference>
<name>A0ABT7F9P8_9RHOB</name>
<dbReference type="EMBL" id="JASNJE010000001">
    <property type="protein sequence ID" value="MDK3071690.1"/>
    <property type="molecule type" value="Genomic_DNA"/>
</dbReference>
<evidence type="ECO:0000256" key="2">
    <source>
        <dbReference type="SAM" id="SignalP"/>
    </source>
</evidence>
<reference evidence="3 4" key="1">
    <citation type="submission" date="2023-05" db="EMBL/GenBank/DDBJ databases">
        <title>Sedimentitalea sp. nov. JM2-8.</title>
        <authorList>
            <person name="Huang J."/>
        </authorList>
    </citation>
    <scope>NUCLEOTIDE SEQUENCE [LARGE SCALE GENOMIC DNA]</scope>
    <source>
        <strain evidence="3 4">JM2-8</strain>
    </source>
</reference>
<sequence length="755" mass="81401">MIRFVLFAFVLGLAASHAEARTSVVRSGEHRTFTRLTVQVPQNARWSIFNHQSVSEISVDQPEILFDTSQVFNRIPKKRLIDLEQSGPGGALLLTLGCECDVTGFKLDDTMLVIDIKDPEENPTTEATEPAPIQGGPFGFSQSNPHETAARREDFRLPAPVGFNRNMQPQLPPDPAVPDGLAERSTDVAINISEQRLLEQIARASQQGLITPVSPNRPAKADPVTATGQIGTAEQTFPAAPNVNIVAATSIDRDMKNAAGLFPATAAKQQCLSADMVSISEWSDGRTFSEQIGELRAEVFEEFDRLDKAALRNLAKTYLHFGFGAEATDALQMTGNPEPEDMVLLALAKIVDDDPIETVNPLDGQESCTNEAALWAVLSHPELASAADPDTIQQAFARLPLHLRAYLGPRLSQVFSRSGDPNLAAAILRATDRSGETAGPAQDFAHAVLQNSRGNVEDARRKMTDAVDQNTEFSPEALIELIETHWVERLPIAPDLPDLAAAYAVELRMSEMALAMHRAHAISLALSGAFDAAFAQVSEIAELYGGPAKEQASIPVLFLLAENADNVTFLKHAMNSASANETALPVELEDATASRLLELGFPETAMTYLSAKETGPASSGRRLMRTEAAIALGLPHRALIELLGVTGPEAERLRADAMWQNGDVKRASEILQDSLGDEAARRGFWLSDSLDQVDTGTDSKYATLTEISLRLQEEAAAPEASAPLASARALLSGSERTREEIDSLLGLARDSSAAN</sequence>
<organism evidence="3 4">
    <name type="scientific">Sedimentitalea xiamensis</name>
    <dbReference type="NCBI Taxonomy" id="3050037"/>
    <lineage>
        <taxon>Bacteria</taxon>
        <taxon>Pseudomonadati</taxon>
        <taxon>Pseudomonadota</taxon>
        <taxon>Alphaproteobacteria</taxon>
        <taxon>Rhodobacterales</taxon>
        <taxon>Paracoccaceae</taxon>
        <taxon>Sedimentitalea</taxon>
    </lineage>
</organism>
<evidence type="ECO:0000313" key="4">
    <source>
        <dbReference type="Proteomes" id="UP001227126"/>
    </source>
</evidence>
<feature type="region of interest" description="Disordered" evidence="1">
    <location>
        <begin position="120"/>
        <end position="139"/>
    </location>
</feature>
<keyword evidence="4" id="KW-1185">Reference proteome</keyword>